<dbReference type="AlphaFoldDB" id="A0A088BZ83"/>
<dbReference type="GO" id="GO:0005509">
    <property type="term" value="F:calcium ion binding"/>
    <property type="evidence" value="ECO:0007669"/>
    <property type="project" value="InterPro"/>
</dbReference>
<feature type="non-terminal residue" evidence="3">
    <location>
        <position position="1"/>
    </location>
</feature>
<evidence type="ECO:0000256" key="1">
    <source>
        <dbReference type="ARBA" id="ARBA00022837"/>
    </source>
</evidence>
<proteinExistence type="evidence at transcript level"/>
<dbReference type="PROSITE" id="PS50222">
    <property type="entry name" value="EF_HAND_2"/>
    <property type="match status" value="2"/>
</dbReference>
<dbReference type="SUPFAM" id="SSF47473">
    <property type="entry name" value="EF-hand"/>
    <property type="match status" value="1"/>
</dbReference>
<evidence type="ECO:0000313" key="3">
    <source>
        <dbReference type="EMBL" id="AHJ09925.1"/>
    </source>
</evidence>
<accession>A0A088BZ83</accession>
<dbReference type="InterPro" id="IPR011992">
    <property type="entry name" value="EF-hand-dom_pair"/>
</dbReference>
<reference evidence="3" key="1">
    <citation type="submission" date="2013-09" db="EMBL/GenBank/DDBJ databases">
        <title>Identification and expression profile of gene transcripts differentially expressed during metallic exposure in Eisenia fetida coelomocytes.</title>
        <authorList>
            <person name="Vandenbulcke F."/>
            <person name="Brulle F."/>
            <person name="Cocquerelle C."/>
            <person name="Mitta G."/>
            <person name="Castric V."/>
            <person name="Lepretre A."/>
        </authorList>
    </citation>
    <scope>NUCLEOTIDE SEQUENCE</scope>
    <source>
        <tissue evidence="3">Coelomocytes</tissue>
    </source>
</reference>
<dbReference type="InterPro" id="IPR018247">
    <property type="entry name" value="EF_Hand_1_Ca_BS"/>
</dbReference>
<evidence type="ECO:0000259" key="2">
    <source>
        <dbReference type="PROSITE" id="PS50222"/>
    </source>
</evidence>
<dbReference type="InterPro" id="IPR002048">
    <property type="entry name" value="EF_hand_dom"/>
</dbReference>
<protein>
    <submittedName>
        <fullName evidence="3">SCBP2-like protein</fullName>
    </submittedName>
</protein>
<dbReference type="SMART" id="SM00054">
    <property type="entry name" value="EFh"/>
    <property type="match status" value="2"/>
</dbReference>
<feature type="domain" description="EF-hand" evidence="2">
    <location>
        <begin position="78"/>
        <end position="105"/>
    </location>
</feature>
<keyword evidence="1" id="KW-0106">Calcium</keyword>
<organism evidence="3">
    <name type="scientific">Eisenia fetida</name>
    <name type="common">Red wiggler worm</name>
    <dbReference type="NCBI Taxonomy" id="6396"/>
    <lineage>
        <taxon>Eukaryota</taxon>
        <taxon>Metazoa</taxon>
        <taxon>Spiralia</taxon>
        <taxon>Lophotrochozoa</taxon>
        <taxon>Annelida</taxon>
        <taxon>Clitellata</taxon>
        <taxon>Oligochaeta</taxon>
        <taxon>Crassiclitellata</taxon>
        <taxon>Lumbricina</taxon>
        <taxon>Lumbricidae</taxon>
        <taxon>Lumbricinae</taxon>
        <taxon>Eisenia</taxon>
    </lineage>
</organism>
<name>A0A088BZ83_EISFE</name>
<sequence length="120" mass="13835">TSSAATEPEDKRVLTESVLIESLKQLKDDPEFKNLIVTLGRELFYMMDVNKDCYVDRDEYRRVFENIGVAESEFTKPAFEAIDVNHDGVISFDEFTAAHLDFLFSEDENSPNNFFWGPLL</sequence>
<dbReference type="CDD" id="cd00051">
    <property type="entry name" value="EFh"/>
    <property type="match status" value="1"/>
</dbReference>
<dbReference type="Gene3D" id="1.10.238.10">
    <property type="entry name" value="EF-hand"/>
    <property type="match status" value="1"/>
</dbReference>
<dbReference type="Pfam" id="PF13499">
    <property type="entry name" value="EF-hand_7"/>
    <property type="match status" value="1"/>
</dbReference>
<feature type="domain" description="EF-hand" evidence="2">
    <location>
        <begin position="41"/>
        <end position="70"/>
    </location>
</feature>
<dbReference type="EMBL" id="KF682232">
    <property type="protein sequence ID" value="AHJ09925.1"/>
    <property type="molecule type" value="mRNA"/>
</dbReference>
<dbReference type="PROSITE" id="PS00018">
    <property type="entry name" value="EF_HAND_1"/>
    <property type="match status" value="1"/>
</dbReference>